<accession>A0A9Q1N1N5</accession>
<evidence type="ECO:0000313" key="2">
    <source>
        <dbReference type="Proteomes" id="UP001152561"/>
    </source>
</evidence>
<name>A0A9Q1N1N5_9SOLA</name>
<organism evidence="1 2">
    <name type="scientific">Anisodus acutangulus</name>
    <dbReference type="NCBI Taxonomy" id="402998"/>
    <lineage>
        <taxon>Eukaryota</taxon>
        <taxon>Viridiplantae</taxon>
        <taxon>Streptophyta</taxon>
        <taxon>Embryophyta</taxon>
        <taxon>Tracheophyta</taxon>
        <taxon>Spermatophyta</taxon>
        <taxon>Magnoliopsida</taxon>
        <taxon>eudicotyledons</taxon>
        <taxon>Gunneridae</taxon>
        <taxon>Pentapetalae</taxon>
        <taxon>asterids</taxon>
        <taxon>lamiids</taxon>
        <taxon>Solanales</taxon>
        <taxon>Solanaceae</taxon>
        <taxon>Solanoideae</taxon>
        <taxon>Hyoscyameae</taxon>
        <taxon>Anisodus</taxon>
    </lineage>
</organism>
<comment type="caution">
    <text evidence="1">The sequence shown here is derived from an EMBL/GenBank/DDBJ whole genome shotgun (WGS) entry which is preliminary data.</text>
</comment>
<reference evidence="2" key="1">
    <citation type="journal article" date="2023" name="Proc. Natl. Acad. Sci. U.S.A.">
        <title>Genomic and structural basis for evolution of tropane alkaloid biosynthesis.</title>
        <authorList>
            <person name="Wanga Y.-J."/>
            <person name="Taina T."/>
            <person name="Yua J.-Y."/>
            <person name="Lia J."/>
            <person name="Xua B."/>
            <person name="Chenc J."/>
            <person name="D'Auriad J.C."/>
            <person name="Huanga J.-P."/>
            <person name="Huanga S.-X."/>
        </authorList>
    </citation>
    <scope>NUCLEOTIDE SEQUENCE [LARGE SCALE GENOMIC DNA]</scope>
    <source>
        <strain evidence="2">cv. KIB-2019</strain>
    </source>
</reference>
<dbReference type="Gene3D" id="1.10.10.60">
    <property type="entry name" value="Homeodomain-like"/>
    <property type="match status" value="1"/>
</dbReference>
<keyword evidence="2" id="KW-1185">Reference proteome</keyword>
<gene>
    <name evidence="1" type="ORF">K7X08_008774</name>
</gene>
<dbReference type="AlphaFoldDB" id="A0A9Q1N1N5"/>
<protein>
    <submittedName>
        <fullName evidence="1">Uncharacterized protein</fullName>
    </submittedName>
</protein>
<dbReference type="EMBL" id="JAJAGQ010000001">
    <property type="protein sequence ID" value="KAJ8572263.1"/>
    <property type="molecule type" value="Genomic_DNA"/>
</dbReference>
<evidence type="ECO:0000313" key="1">
    <source>
        <dbReference type="EMBL" id="KAJ8572263.1"/>
    </source>
</evidence>
<proteinExistence type="predicted"/>
<dbReference type="Proteomes" id="UP001152561">
    <property type="component" value="Unassembled WGS sequence"/>
</dbReference>
<sequence>MSSSQSQGSTGTWTAKQNKAFEKALAVYDMDTPDQWWCALPQLQRPLIKDVNLWLQRSNEAKKDATLIKLRLLHSNCLQESNPTTSYR</sequence>